<evidence type="ECO:0000256" key="1">
    <source>
        <dbReference type="ARBA" id="ARBA00022801"/>
    </source>
</evidence>
<accession>A0A0F9KCD1</accession>
<reference evidence="3" key="1">
    <citation type="journal article" date="2015" name="Nature">
        <title>Complex archaea that bridge the gap between prokaryotes and eukaryotes.</title>
        <authorList>
            <person name="Spang A."/>
            <person name="Saw J.H."/>
            <person name="Jorgensen S.L."/>
            <person name="Zaremba-Niedzwiedzka K."/>
            <person name="Martijn J."/>
            <person name="Lind A.E."/>
            <person name="van Eijk R."/>
            <person name="Schleper C."/>
            <person name="Guy L."/>
            <person name="Ettema T.J."/>
        </authorList>
    </citation>
    <scope>NUCLEOTIDE SEQUENCE</scope>
</reference>
<dbReference type="CDD" id="cd03443">
    <property type="entry name" value="PaaI_thioesterase"/>
    <property type="match status" value="1"/>
</dbReference>
<evidence type="ECO:0000313" key="3">
    <source>
        <dbReference type="EMBL" id="KKM79839.1"/>
    </source>
</evidence>
<gene>
    <name evidence="3" type="ORF">LCGC14_1345830</name>
</gene>
<dbReference type="EMBL" id="LAZR01008278">
    <property type="protein sequence ID" value="KKM79839.1"/>
    <property type="molecule type" value="Genomic_DNA"/>
</dbReference>
<dbReference type="AlphaFoldDB" id="A0A0F9KCD1"/>
<dbReference type="NCBIfam" id="TIGR00369">
    <property type="entry name" value="unchar_dom_1"/>
    <property type="match status" value="1"/>
</dbReference>
<sequence length="130" mass="14312">MEELKKILYKRIPYYSTLGLELQEIGNGKACFALLLREELMQNGMVHGGVLASLIDSSCACAALSLTYPDGYITTIDLQVEFLKPVSKGRLLSQAKCIKSGKNIFFCKAKVWNSDGELICTGSSQLLRIS</sequence>
<dbReference type="InterPro" id="IPR003736">
    <property type="entry name" value="PAAI_dom"/>
</dbReference>
<proteinExistence type="predicted"/>
<dbReference type="Gene3D" id="3.10.129.10">
    <property type="entry name" value="Hotdog Thioesterase"/>
    <property type="match status" value="1"/>
</dbReference>
<dbReference type="PANTHER" id="PTHR43240:SF20">
    <property type="entry name" value="MEDIUM_LONG-CHAIN ACYL-COA THIOESTERASE YIGI"/>
    <property type="match status" value="1"/>
</dbReference>
<name>A0A0F9KCD1_9ZZZZ</name>
<comment type="caution">
    <text evidence="3">The sequence shown here is derived from an EMBL/GenBank/DDBJ whole genome shotgun (WGS) entry which is preliminary data.</text>
</comment>
<evidence type="ECO:0000259" key="2">
    <source>
        <dbReference type="Pfam" id="PF03061"/>
    </source>
</evidence>
<protein>
    <recommendedName>
        <fullName evidence="2">Thioesterase domain-containing protein</fullName>
    </recommendedName>
</protein>
<feature type="domain" description="Thioesterase" evidence="2">
    <location>
        <begin position="43"/>
        <end position="120"/>
    </location>
</feature>
<dbReference type="SUPFAM" id="SSF54637">
    <property type="entry name" value="Thioesterase/thiol ester dehydrase-isomerase"/>
    <property type="match status" value="1"/>
</dbReference>
<dbReference type="InterPro" id="IPR006683">
    <property type="entry name" value="Thioestr_dom"/>
</dbReference>
<dbReference type="Pfam" id="PF03061">
    <property type="entry name" value="4HBT"/>
    <property type="match status" value="1"/>
</dbReference>
<keyword evidence="1" id="KW-0378">Hydrolase</keyword>
<dbReference type="PANTHER" id="PTHR43240">
    <property type="entry name" value="1,4-DIHYDROXY-2-NAPHTHOYL-COA THIOESTERASE 1"/>
    <property type="match status" value="1"/>
</dbReference>
<dbReference type="InterPro" id="IPR029069">
    <property type="entry name" value="HotDog_dom_sf"/>
</dbReference>
<dbReference type="GO" id="GO:0016787">
    <property type="term" value="F:hydrolase activity"/>
    <property type="evidence" value="ECO:0007669"/>
    <property type="project" value="UniProtKB-KW"/>
</dbReference>
<organism evidence="3">
    <name type="scientific">marine sediment metagenome</name>
    <dbReference type="NCBI Taxonomy" id="412755"/>
    <lineage>
        <taxon>unclassified sequences</taxon>
        <taxon>metagenomes</taxon>
        <taxon>ecological metagenomes</taxon>
    </lineage>
</organism>